<reference evidence="2" key="1">
    <citation type="submission" date="2023-06" db="EMBL/GenBank/DDBJ databases">
        <title>Genomic of Agaribacillus aureum.</title>
        <authorList>
            <person name="Wang G."/>
        </authorList>
    </citation>
    <scope>NUCLEOTIDE SEQUENCE</scope>
    <source>
        <strain evidence="2">BMA12</strain>
    </source>
</reference>
<name>A0ABT8L979_9BACT</name>
<gene>
    <name evidence="2" type="ORF">QQ020_14795</name>
</gene>
<dbReference type="Proteomes" id="UP001172083">
    <property type="component" value="Unassembled WGS sequence"/>
</dbReference>
<dbReference type="PANTHER" id="PTHR12110:SF41">
    <property type="entry name" value="INOSOSE DEHYDRATASE"/>
    <property type="match status" value="1"/>
</dbReference>
<dbReference type="InterPro" id="IPR036237">
    <property type="entry name" value="Xyl_isomerase-like_sf"/>
</dbReference>
<dbReference type="EMBL" id="JAUJEB010000002">
    <property type="protein sequence ID" value="MDN5213335.1"/>
    <property type="molecule type" value="Genomic_DNA"/>
</dbReference>
<protein>
    <submittedName>
        <fullName evidence="2">Sugar phosphate isomerase/epimerase</fullName>
    </submittedName>
</protein>
<dbReference type="InterPro" id="IPR050312">
    <property type="entry name" value="IolE/XylAMocC-like"/>
</dbReference>
<dbReference type="GO" id="GO:0016853">
    <property type="term" value="F:isomerase activity"/>
    <property type="evidence" value="ECO:0007669"/>
    <property type="project" value="UniProtKB-KW"/>
</dbReference>
<dbReference type="Pfam" id="PF01261">
    <property type="entry name" value="AP_endonuc_2"/>
    <property type="match status" value="1"/>
</dbReference>
<feature type="domain" description="Xylose isomerase-like TIM barrel" evidence="1">
    <location>
        <begin position="21"/>
        <end position="278"/>
    </location>
</feature>
<dbReference type="SUPFAM" id="SSF51658">
    <property type="entry name" value="Xylose isomerase-like"/>
    <property type="match status" value="1"/>
</dbReference>
<comment type="caution">
    <text evidence="2">The sequence shown here is derived from an EMBL/GenBank/DDBJ whole genome shotgun (WGS) entry which is preliminary data.</text>
</comment>
<evidence type="ECO:0000259" key="1">
    <source>
        <dbReference type="Pfam" id="PF01261"/>
    </source>
</evidence>
<evidence type="ECO:0000313" key="3">
    <source>
        <dbReference type="Proteomes" id="UP001172083"/>
    </source>
</evidence>
<organism evidence="2 3">
    <name type="scientific">Agaribacillus aureus</name>
    <dbReference type="NCBI Taxonomy" id="3051825"/>
    <lineage>
        <taxon>Bacteria</taxon>
        <taxon>Pseudomonadati</taxon>
        <taxon>Bacteroidota</taxon>
        <taxon>Cytophagia</taxon>
        <taxon>Cytophagales</taxon>
        <taxon>Splendidivirgaceae</taxon>
        <taxon>Agaribacillus</taxon>
    </lineage>
</organism>
<keyword evidence="2" id="KW-0413">Isomerase</keyword>
<dbReference type="PANTHER" id="PTHR12110">
    <property type="entry name" value="HYDROXYPYRUVATE ISOMERASE"/>
    <property type="match status" value="1"/>
</dbReference>
<evidence type="ECO:0000313" key="2">
    <source>
        <dbReference type="EMBL" id="MDN5213335.1"/>
    </source>
</evidence>
<accession>A0ABT8L979</accession>
<sequence length="287" mass="31365">MAIKIGCFAVINPFETLDKQVDQIRDWGFKYADITDNSDGACLGSHFGFNSVASLDANAFDLKRLFESRGITITSVCAHATLLDASAPWRYGTSQIVKAIRLAASIGVEHVITTEGDAHTAFGENLSDAEGIFQIREKLYEPLRMARDYGIKILIEPHGKFTDSVQHMEKIIDACNSEALGINLDTGNLWLGGGDPIEMITKLGSRIEHVHWKDLPEELIAQRGKIYGCGMALIPLGDGVVGIEDIYKALMNIGFDGYTTLEIAGEEAVKKSFDYLNKLGSLHAAVI</sequence>
<proteinExistence type="predicted"/>
<dbReference type="RefSeq" id="WP_346758674.1">
    <property type="nucleotide sequence ID" value="NZ_JAUJEB010000002.1"/>
</dbReference>
<dbReference type="InterPro" id="IPR013022">
    <property type="entry name" value="Xyl_isomerase-like_TIM-brl"/>
</dbReference>
<keyword evidence="3" id="KW-1185">Reference proteome</keyword>
<dbReference type="Gene3D" id="3.20.20.150">
    <property type="entry name" value="Divalent-metal-dependent TIM barrel enzymes"/>
    <property type="match status" value="1"/>
</dbReference>